<name>A0AAJ0ANG2_9PEZI</name>
<protein>
    <submittedName>
        <fullName evidence="3">Uncharacterized protein</fullName>
    </submittedName>
</protein>
<evidence type="ECO:0000256" key="2">
    <source>
        <dbReference type="SAM" id="Phobius"/>
    </source>
</evidence>
<evidence type="ECO:0000313" key="3">
    <source>
        <dbReference type="EMBL" id="KAK1676475.1"/>
    </source>
</evidence>
<keyword evidence="4" id="KW-1185">Reference proteome</keyword>
<dbReference type="AlphaFoldDB" id="A0AAJ0ANG2"/>
<dbReference type="GeneID" id="85449860"/>
<gene>
    <name evidence="3" type="ORF">BDP55DRAFT_105019</name>
</gene>
<organism evidence="3 4">
    <name type="scientific">Colletotrichum godetiae</name>
    <dbReference type="NCBI Taxonomy" id="1209918"/>
    <lineage>
        <taxon>Eukaryota</taxon>
        <taxon>Fungi</taxon>
        <taxon>Dikarya</taxon>
        <taxon>Ascomycota</taxon>
        <taxon>Pezizomycotina</taxon>
        <taxon>Sordariomycetes</taxon>
        <taxon>Hypocreomycetidae</taxon>
        <taxon>Glomerellales</taxon>
        <taxon>Glomerellaceae</taxon>
        <taxon>Colletotrichum</taxon>
        <taxon>Colletotrichum acutatum species complex</taxon>
    </lineage>
</organism>
<proteinExistence type="predicted"/>
<keyword evidence="2" id="KW-1133">Transmembrane helix</keyword>
<dbReference type="Proteomes" id="UP001224890">
    <property type="component" value="Unassembled WGS sequence"/>
</dbReference>
<dbReference type="EMBL" id="JAHMHR010000017">
    <property type="protein sequence ID" value="KAK1676475.1"/>
    <property type="molecule type" value="Genomic_DNA"/>
</dbReference>
<comment type="caution">
    <text evidence="3">The sequence shown here is derived from an EMBL/GenBank/DDBJ whole genome shotgun (WGS) entry which is preliminary data.</text>
</comment>
<evidence type="ECO:0000256" key="1">
    <source>
        <dbReference type="SAM" id="MobiDB-lite"/>
    </source>
</evidence>
<keyword evidence="2" id="KW-0472">Membrane</keyword>
<feature type="transmembrane region" description="Helical" evidence="2">
    <location>
        <begin position="44"/>
        <end position="69"/>
    </location>
</feature>
<keyword evidence="2" id="KW-0812">Transmembrane</keyword>
<sequence length="214" mass="24415">MVVPSMLGMEGIRYFRVCLPAFFERIIRRLFLVWLATNTSSHDLHLATFSLGIFVAGLLLLLLLSFLLFTTRKQEGRRLMIYRLCCIRQSRCGWRAAAIPRMSAPRHGSSPIVLTAQPPPSWPDYPNSAQLIPSSDPLDIPRWHRSSTWPRPLRISEMDVSLRLRAFGLHHGRRGTRPSLVCRRPLLPPSPPLPPREHNAVSHRTAMSHCLHLP</sequence>
<evidence type="ECO:0000313" key="4">
    <source>
        <dbReference type="Proteomes" id="UP001224890"/>
    </source>
</evidence>
<accession>A0AAJ0ANG2</accession>
<dbReference type="RefSeq" id="XP_060430478.1">
    <property type="nucleotide sequence ID" value="XM_060565334.1"/>
</dbReference>
<feature type="region of interest" description="Disordered" evidence="1">
    <location>
        <begin position="178"/>
        <end position="199"/>
    </location>
</feature>
<reference evidence="3" key="1">
    <citation type="submission" date="2021-06" db="EMBL/GenBank/DDBJ databases">
        <title>Comparative genomics, transcriptomics and evolutionary studies reveal genomic signatures of adaptation to plant cell wall in hemibiotrophic fungi.</title>
        <authorList>
            <consortium name="DOE Joint Genome Institute"/>
            <person name="Baroncelli R."/>
            <person name="Diaz J.F."/>
            <person name="Benocci T."/>
            <person name="Peng M."/>
            <person name="Battaglia E."/>
            <person name="Haridas S."/>
            <person name="Andreopoulos W."/>
            <person name="Labutti K."/>
            <person name="Pangilinan J."/>
            <person name="Floch G.L."/>
            <person name="Makela M.R."/>
            <person name="Henrissat B."/>
            <person name="Grigoriev I.V."/>
            <person name="Crouch J.A."/>
            <person name="De Vries R.P."/>
            <person name="Sukno S.A."/>
            <person name="Thon M.R."/>
        </authorList>
    </citation>
    <scope>NUCLEOTIDE SEQUENCE</scope>
    <source>
        <strain evidence="3">CBS 193.32</strain>
    </source>
</reference>